<dbReference type="EMBL" id="JPQZ01000373">
    <property type="protein sequence ID" value="KKO73624.1"/>
    <property type="molecule type" value="Genomic_DNA"/>
</dbReference>
<evidence type="ECO:0000313" key="3">
    <source>
        <dbReference type="Proteomes" id="UP000034350"/>
    </source>
</evidence>
<dbReference type="AlphaFoldDB" id="A0A0F9Z6Q1"/>
<dbReference type="VEuPathDB" id="MicrosporidiaDB:AAJ76_373000976"/>
<reference evidence="2 3" key="1">
    <citation type="journal article" date="2015" name="Environ. Microbiol.">
        <title>Genome analyses suggest the presence of polyploidy and recent human-driven expansions in eight global populations of the honeybee pathogen Nosema ceranae.</title>
        <authorList>
            <person name="Pelin A."/>
            <person name="Selman M."/>
            <person name="Aris-Brosou S."/>
            <person name="Farinelli L."/>
            <person name="Corradi N."/>
        </authorList>
    </citation>
    <scope>NUCLEOTIDE SEQUENCE [LARGE SCALE GENOMIC DNA]</scope>
    <source>
        <strain evidence="2 3">PA08 1199</strain>
    </source>
</reference>
<dbReference type="VEuPathDB" id="MicrosporidiaDB:NCER_102345"/>
<evidence type="ECO:0000313" key="2">
    <source>
        <dbReference type="EMBL" id="KKO73624.1"/>
    </source>
</evidence>
<evidence type="ECO:0000256" key="1">
    <source>
        <dbReference type="SAM" id="SignalP"/>
    </source>
</evidence>
<feature type="signal peptide" evidence="1">
    <location>
        <begin position="1"/>
        <end position="16"/>
    </location>
</feature>
<gene>
    <name evidence="2" type="ORF">AAJ76_373000976</name>
</gene>
<keyword evidence="1" id="KW-0732">Signal</keyword>
<accession>A0A0F9Z6Q1</accession>
<name>A0A0F9Z6Q1_9MICR</name>
<proteinExistence type="predicted"/>
<feature type="chain" id="PRO_5002530531" evidence="1">
    <location>
        <begin position="17"/>
        <end position="325"/>
    </location>
</feature>
<dbReference type="GeneID" id="36320320"/>
<dbReference type="Proteomes" id="UP000034350">
    <property type="component" value="Unassembled WGS sequence"/>
</dbReference>
<protein>
    <submittedName>
        <fullName evidence="2">Uncharacterized protein</fullName>
    </submittedName>
</protein>
<comment type="caution">
    <text evidence="2">The sequence shown here is derived from an EMBL/GenBank/DDBJ whole genome shotgun (WGS) entry which is preliminary data.</text>
</comment>
<dbReference type="RefSeq" id="XP_024329366.1">
    <property type="nucleotide sequence ID" value="XM_024475379.1"/>
</dbReference>
<keyword evidence="3" id="KW-1185">Reference proteome</keyword>
<feature type="non-terminal residue" evidence="2">
    <location>
        <position position="325"/>
    </location>
</feature>
<sequence>MLPMKFLFLIVCLLFCEDLKDLLKERLNREKFEPVSAGFLQNKYNIAYKIIFNYTNLKCRTFELGNSNAITIFKQKKFLESEYNFFPDLETEILKNIYFNKNEEKNSTVHFTFFNIYDKKIQNIYQQTFNSIIREHPNLCIIPELDLCSFPQLSWNFLTLDENYQPAFHIPCIKYGRIDTIKIAGKDLNLVDHFKNNLLQVIKYDIDQKEFNRFFDDFDFVKFVYYNPINDIGLLDESKKICEAEKDECYDINECLDCQRKNITADWNEKMEQNQESKDILSESEKFIDEFLNITSAKACAIMILYNTLSKDTIRAIIDRIASDT</sequence>
<organism evidence="2 3">
    <name type="scientific">Vairimorpha ceranae</name>
    <dbReference type="NCBI Taxonomy" id="40302"/>
    <lineage>
        <taxon>Eukaryota</taxon>
        <taxon>Fungi</taxon>
        <taxon>Fungi incertae sedis</taxon>
        <taxon>Microsporidia</taxon>
        <taxon>Nosematidae</taxon>
        <taxon>Vairimorpha</taxon>
    </lineage>
</organism>